<name>D6ZCK6_SEGRD</name>
<accession>D6ZCK6</accession>
<keyword evidence="1" id="KW-1133">Transmembrane helix</keyword>
<dbReference type="AlphaFoldDB" id="D6ZCK6"/>
<dbReference type="Proteomes" id="UP000002247">
    <property type="component" value="Chromosome"/>
</dbReference>
<keyword evidence="3" id="KW-1185">Reference proteome</keyword>
<dbReference type="HOGENOM" id="CLU_1061263_0_0_11"/>
<protein>
    <submittedName>
        <fullName evidence="2">Membrane protein-like protein</fullName>
    </submittedName>
</protein>
<evidence type="ECO:0000256" key="1">
    <source>
        <dbReference type="SAM" id="Phobius"/>
    </source>
</evidence>
<dbReference type="EMBL" id="CP001958">
    <property type="protein sequence ID" value="ADG97048.1"/>
    <property type="molecule type" value="Genomic_DNA"/>
</dbReference>
<proteinExistence type="predicted"/>
<keyword evidence="1" id="KW-0472">Membrane</keyword>
<dbReference type="RefSeq" id="WP_013137504.1">
    <property type="nucleotide sequence ID" value="NC_014168.1"/>
</dbReference>
<evidence type="ECO:0000313" key="2">
    <source>
        <dbReference type="EMBL" id="ADG97048.1"/>
    </source>
</evidence>
<feature type="transmembrane region" description="Helical" evidence="1">
    <location>
        <begin position="143"/>
        <end position="162"/>
    </location>
</feature>
<gene>
    <name evidence="2" type="ordered locus">Srot_0566</name>
</gene>
<organism evidence="2 3">
    <name type="scientific">Segniliparus rotundus (strain ATCC BAA-972 / CDC 1076 / CIP 108378 / DSM 44985 / JCM 13578)</name>
    <dbReference type="NCBI Taxonomy" id="640132"/>
    <lineage>
        <taxon>Bacteria</taxon>
        <taxon>Bacillati</taxon>
        <taxon>Actinomycetota</taxon>
        <taxon>Actinomycetes</taxon>
        <taxon>Mycobacteriales</taxon>
        <taxon>Segniliparaceae</taxon>
        <taxon>Segniliparus</taxon>
    </lineage>
</organism>
<keyword evidence="1" id="KW-0812">Transmembrane</keyword>
<dbReference type="STRING" id="640132.Srot_0566"/>
<evidence type="ECO:0000313" key="3">
    <source>
        <dbReference type="Proteomes" id="UP000002247"/>
    </source>
</evidence>
<dbReference type="PANTHER" id="PTHR36974">
    <property type="entry name" value="MEMBRANE PROTEIN-RELATED"/>
    <property type="match status" value="1"/>
</dbReference>
<dbReference type="KEGG" id="srt:Srot_0566"/>
<sequence length="262" mass="27614">MSISPSLERSERKKLPAAVGKAVHDLDLDRRVADFGDSVAELADRLPAPLASFVAPALPPKRSFLAKLLAPFGLDGVLPRSWRFAGKALSLPSRTRKGEIAPALAELRHEFEGLAQLAVDLLPAPLAELTPLRTPAGAAEPAGSWNLVAITAPLLVAGPLHFLIPKQFDRIVPPSLPGSARLWTYLSGVAEIGVGALLVIPRTRKLGGLAAAALFAAVYPANVQMAKDFTGKGVLPEAIAFGRLPLQFPLLYGALKIAVTGK</sequence>
<reference evidence="2 3" key="1">
    <citation type="journal article" date="2010" name="Stand. Genomic Sci.">
        <title>Complete genome sequence of Segniliparus rotundus type strain (CDC 1076).</title>
        <authorList>
            <person name="Sikorski J."/>
            <person name="Lapidus A."/>
            <person name="Copeland A."/>
            <person name="Misra M."/>
            <person name="Glavina Del Rio T."/>
            <person name="Nolan M."/>
            <person name="Lucas S."/>
            <person name="Chen F."/>
            <person name="Tice H."/>
            <person name="Cheng J.F."/>
            <person name="Jando M."/>
            <person name="Schneider S."/>
            <person name="Bruce D."/>
            <person name="Goodwin L."/>
            <person name="Pitluck S."/>
            <person name="Liolios K."/>
            <person name="Mikhailova N."/>
            <person name="Pati A."/>
            <person name="Ivanova N."/>
            <person name="Mavromatis K."/>
            <person name="Chen A."/>
            <person name="Palaniappan K."/>
            <person name="Chertkov O."/>
            <person name="Land M."/>
            <person name="Hauser L."/>
            <person name="Chang Y.J."/>
            <person name="Jeffries C.D."/>
            <person name="Brettin T."/>
            <person name="Detter J.C."/>
            <person name="Han C."/>
            <person name="Rohde M."/>
            <person name="Goker M."/>
            <person name="Bristow J."/>
            <person name="Eisen J.A."/>
            <person name="Markowitz V."/>
            <person name="Hugenholtz P."/>
            <person name="Kyrpides N.C."/>
            <person name="Klenk H.P."/>
        </authorList>
    </citation>
    <scope>NUCLEOTIDE SEQUENCE [LARGE SCALE GENOMIC DNA]</scope>
    <source>
        <strain evidence="3">ATCC BAA-972 / CDC 1076 / CIP 108378 / DSM 44985 / JCM 13578</strain>
    </source>
</reference>
<dbReference type="PANTHER" id="PTHR36974:SF1">
    <property type="entry name" value="DOXX FAMILY MEMBRANE PROTEIN"/>
    <property type="match status" value="1"/>
</dbReference>
<dbReference type="eggNOG" id="COG4270">
    <property type="taxonomic scope" value="Bacteria"/>
</dbReference>
<feature type="transmembrane region" description="Helical" evidence="1">
    <location>
        <begin position="182"/>
        <end position="200"/>
    </location>
</feature>